<gene>
    <name evidence="3" type="ORF">CHYS00102_LOCUS6478</name>
</gene>
<dbReference type="InterPro" id="IPR011989">
    <property type="entry name" value="ARM-like"/>
</dbReference>
<dbReference type="PANTHER" id="PTHR47249">
    <property type="entry name" value="VACUOLAR PROTEIN 8"/>
    <property type="match status" value="1"/>
</dbReference>
<evidence type="ECO:0000256" key="1">
    <source>
        <dbReference type="ARBA" id="ARBA00005462"/>
    </source>
</evidence>
<dbReference type="InterPro" id="IPR045156">
    <property type="entry name" value="Vac8"/>
</dbReference>
<dbReference type="GO" id="GO:0071562">
    <property type="term" value="P:nucleus-vacuole junction assembly"/>
    <property type="evidence" value="ECO:0007669"/>
    <property type="project" value="InterPro"/>
</dbReference>
<accession>A0A7S1FNB9</accession>
<protein>
    <recommendedName>
        <fullName evidence="4">Armadillo repeat-containing protein 8</fullName>
    </recommendedName>
</protein>
<evidence type="ECO:0008006" key="4">
    <source>
        <dbReference type="Google" id="ProtNLM"/>
    </source>
</evidence>
<keyword evidence="2" id="KW-0677">Repeat</keyword>
<name>A0A7S1FNB9_9STRA</name>
<dbReference type="PANTHER" id="PTHR47249:SF1">
    <property type="entry name" value="VACUOLAR PROTEIN 8"/>
    <property type="match status" value="1"/>
</dbReference>
<evidence type="ECO:0000313" key="3">
    <source>
        <dbReference type="EMBL" id="CAD8879294.1"/>
    </source>
</evidence>
<evidence type="ECO:0000256" key="2">
    <source>
        <dbReference type="ARBA" id="ARBA00022737"/>
    </source>
</evidence>
<dbReference type="EMBL" id="HBFR01008960">
    <property type="protein sequence ID" value="CAD8879294.1"/>
    <property type="molecule type" value="Transcribed_RNA"/>
</dbReference>
<organism evidence="3">
    <name type="scientific">Corethron hystrix</name>
    <dbReference type="NCBI Taxonomy" id="216773"/>
    <lineage>
        <taxon>Eukaryota</taxon>
        <taxon>Sar</taxon>
        <taxon>Stramenopiles</taxon>
        <taxon>Ochrophyta</taxon>
        <taxon>Bacillariophyta</taxon>
        <taxon>Coscinodiscophyceae</taxon>
        <taxon>Corethrophycidae</taxon>
        <taxon>Corethrales</taxon>
        <taxon>Corethraceae</taxon>
        <taxon>Corethron</taxon>
    </lineage>
</organism>
<comment type="similarity">
    <text evidence="1">Belongs to the beta-catenin family.</text>
</comment>
<proteinExistence type="inferred from homology"/>
<dbReference type="InterPro" id="IPR016024">
    <property type="entry name" value="ARM-type_fold"/>
</dbReference>
<dbReference type="SUPFAM" id="SSF48371">
    <property type="entry name" value="ARM repeat"/>
    <property type="match status" value="2"/>
</dbReference>
<reference evidence="3" key="1">
    <citation type="submission" date="2021-01" db="EMBL/GenBank/DDBJ databases">
        <authorList>
            <person name="Corre E."/>
            <person name="Pelletier E."/>
            <person name="Niang G."/>
            <person name="Scheremetjew M."/>
            <person name="Finn R."/>
            <person name="Kale V."/>
            <person name="Holt S."/>
            <person name="Cochrane G."/>
            <person name="Meng A."/>
            <person name="Brown T."/>
            <person name="Cohen L."/>
        </authorList>
    </citation>
    <scope>NUCLEOTIDE SEQUENCE</scope>
    <source>
        <strain evidence="3">308</strain>
    </source>
</reference>
<dbReference type="Gene3D" id="1.25.10.10">
    <property type="entry name" value="Leucine-rich Repeat Variant"/>
    <property type="match status" value="3"/>
</dbReference>
<sequence>MEYDELYNILNHENEKQHDREIEAGIATVLCRLLRTILKLPTNCSAFEKDVSKVCLCLELVYRCSNKKRIQSFEAIGIEICPLLVEVSDKCFDGTFTFMPEFVLKRVIKIFAYFALLRPIQSAMSANTAMMDNLVKTLNIPEYHTARIDALWAISNIAYTDTNRERLVMHHRLLNSVIFCALEGNSEIKEESAAVLMNITAAKSCHETFAFHGRYLEALRELLLIEGNSRNRAAGALRFLASSQEAHMRIIYYNNGCIISTLQTVLLEDHNEKVCVRAIGTIRNLVRNGTSEALARHDTLLTMLTEVVSTSKFPKVQEIGLSIFKEFCERINHPSPSHDALLRSLVNTRYREEEETNNSKHDLYKSESIVLQTYKQENLIPMIQCIGMLDAIVSLANSKEPKARENISIAMKMLVCDPSKKTMLANEKIFLDAITLLLDSAGAGQRNAIQTIMLLASIEKNREVLMAHTGLVEKVVQISRSINDEDLRSSAVKCVTILMRVMVPSKKYGLEGLRIEKFKRLPIT</sequence>
<dbReference type="AlphaFoldDB" id="A0A7S1FNB9"/>
<dbReference type="GO" id="GO:0043495">
    <property type="term" value="F:protein-membrane adaptor activity"/>
    <property type="evidence" value="ECO:0007669"/>
    <property type="project" value="InterPro"/>
</dbReference>